<protein>
    <submittedName>
        <fullName evidence="3">Uncharacterized protein</fullName>
    </submittedName>
</protein>
<accession>A0A381SLY1</accession>
<feature type="transmembrane region" description="Helical" evidence="2">
    <location>
        <begin position="91"/>
        <end position="110"/>
    </location>
</feature>
<keyword evidence="2" id="KW-0472">Membrane</keyword>
<name>A0A381SLY1_9ZZZZ</name>
<organism evidence="3">
    <name type="scientific">marine metagenome</name>
    <dbReference type="NCBI Taxonomy" id="408172"/>
    <lineage>
        <taxon>unclassified sequences</taxon>
        <taxon>metagenomes</taxon>
        <taxon>ecological metagenomes</taxon>
    </lineage>
</organism>
<keyword evidence="2" id="KW-1133">Transmembrane helix</keyword>
<sequence>MLIPESMQVAATCPKCGSGTLLEVSSVEQPEYVSCPDCGHRFLREPTIGNAPDGAVSTGPEPHDGDELDWGDTEGEDDYVVLYPTTNRPQIAGLMLLLAALLMLTTVVLMNGTLGDATRVEGTTAKANQMMEQTGMQSEEEIDETFVRSVLRAGIIWELFCTVLATAGGVLVLMRQNYTLVLAGCAAAIVGMGTFMLATLFGAIALYLVLQSRPEFGIVEEESW</sequence>
<dbReference type="EMBL" id="UINC01003295">
    <property type="protein sequence ID" value="SVA05062.1"/>
    <property type="molecule type" value="Genomic_DNA"/>
</dbReference>
<evidence type="ECO:0000313" key="3">
    <source>
        <dbReference type="EMBL" id="SVA05062.1"/>
    </source>
</evidence>
<feature type="region of interest" description="Disordered" evidence="1">
    <location>
        <begin position="49"/>
        <end position="71"/>
    </location>
</feature>
<dbReference type="AlphaFoldDB" id="A0A381SLY1"/>
<proteinExistence type="predicted"/>
<keyword evidence="2" id="KW-0812">Transmembrane</keyword>
<feature type="transmembrane region" description="Helical" evidence="2">
    <location>
        <begin position="155"/>
        <end position="174"/>
    </location>
</feature>
<reference evidence="3" key="1">
    <citation type="submission" date="2018-05" db="EMBL/GenBank/DDBJ databases">
        <authorList>
            <person name="Lanie J.A."/>
            <person name="Ng W.-L."/>
            <person name="Kazmierczak K.M."/>
            <person name="Andrzejewski T.M."/>
            <person name="Davidsen T.M."/>
            <person name="Wayne K.J."/>
            <person name="Tettelin H."/>
            <person name="Glass J.I."/>
            <person name="Rusch D."/>
            <person name="Podicherti R."/>
            <person name="Tsui H.-C.T."/>
            <person name="Winkler M.E."/>
        </authorList>
    </citation>
    <scope>NUCLEOTIDE SEQUENCE</scope>
</reference>
<evidence type="ECO:0000256" key="2">
    <source>
        <dbReference type="SAM" id="Phobius"/>
    </source>
</evidence>
<evidence type="ECO:0000256" key="1">
    <source>
        <dbReference type="SAM" id="MobiDB-lite"/>
    </source>
</evidence>
<gene>
    <name evidence="3" type="ORF">METZ01_LOCUS57916</name>
</gene>
<feature type="transmembrane region" description="Helical" evidence="2">
    <location>
        <begin position="180"/>
        <end position="210"/>
    </location>
</feature>